<protein>
    <submittedName>
        <fullName evidence="2">Uncharacterized protein</fullName>
    </submittedName>
</protein>
<proteinExistence type="predicted"/>
<dbReference type="Pfam" id="PF15578">
    <property type="entry name" value="DUF4662"/>
    <property type="match status" value="2"/>
</dbReference>
<sequence length="361" mass="40978">MEQHHLRRTRTLPTHLREFIVEAASSIQGPCEVSQLAALIRLEHNYSCTSAKAGRPKGLEKRYVKNTAVLPNVQPAVDVGQALLCQQEEPISIHGHSIQSYQEIYHSVAEPMIKTRCGRRRPYTLELGLKIKQRLWEKLSCPSLLETEQPAGRVLITESFSKTSRSLAPQIHQHRLRRTRTLPTHLREFIVEAASSIQGPYEVSQPAALIRLEHNYSCTSAKAGRPKGLEKRYVKNTAVLPNVQPAVDVGQAPLCQQEEPISIHGHSIQNYQEIYHSVAEPMIKTRCGRRRPYTLKLGLKIKQRLWEKLSCPSLLETEQPAGRVLITESFSKTSRSLAPRIHVDISEEPLPEEPRRKKARH</sequence>
<dbReference type="PANTHER" id="PTHR15578:SF0">
    <property type="entry name" value="CHROMOSOME 22 OPEN READING FRAME 31"/>
    <property type="match status" value="1"/>
</dbReference>
<evidence type="ECO:0000256" key="1">
    <source>
        <dbReference type="SAM" id="MobiDB-lite"/>
    </source>
</evidence>
<dbReference type="EMBL" id="JAUYZG010000020">
    <property type="protein sequence ID" value="KAK2876570.1"/>
    <property type="molecule type" value="Genomic_DNA"/>
</dbReference>
<dbReference type="PANTHER" id="PTHR15578">
    <property type="entry name" value="CHROMOSOME 8 C22ORF31 HOMOLOG"/>
    <property type="match status" value="1"/>
</dbReference>
<dbReference type="AlphaFoldDB" id="A0AA88PAR5"/>
<comment type="caution">
    <text evidence="2">The sequence shown here is derived from an EMBL/GenBank/DDBJ whole genome shotgun (WGS) entry which is preliminary data.</text>
</comment>
<accession>A0AA88PAR5</accession>
<gene>
    <name evidence="2" type="ORF">Q8A67_020666</name>
</gene>
<evidence type="ECO:0000313" key="3">
    <source>
        <dbReference type="Proteomes" id="UP001187343"/>
    </source>
</evidence>
<organism evidence="2 3">
    <name type="scientific">Cirrhinus molitorella</name>
    <name type="common">mud carp</name>
    <dbReference type="NCBI Taxonomy" id="172907"/>
    <lineage>
        <taxon>Eukaryota</taxon>
        <taxon>Metazoa</taxon>
        <taxon>Chordata</taxon>
        <taxon>Craniata</taxon>
        <taxon>Vertebrata</taxon>
        <taxon>Euteleostomi</taxon>
        <taxon>Actinopterygii</taxon>
        <taxon>Neopterygii</taxon>
        <taxon>Teleostei</taxon>
        <taxon>Ostariophysi</taxon>
        <taxon>Cypriniformes</taxon>
        <taxon>Cyprinidae</taxon>
        <taxon>Labeoninae</taxon>
        <taxon>Labeonini</taxon>
        <taxon>Cirrhinus</taxon>
    </lineage>
</organism>
<keyword evidence="3" id="KW-1185">Reference proteome</keyword>
<feature type="region of interest" description="Disordered" evidence="1">
    <location>
        <begin position="342"/>
        <end position="361"/>
    </location>
</feature>
<reference evidence="2" key="1">
    <citation type="submission" date="2023-08" db="EMBL/GenBank/DDBJ databases">
        <title>Chromosome-level Genome Assembly of mud carp (Cirrhinus molitorella).</title>
        <authorList>
            <person name="Liu H."/>
        </authorList>
    </citation>
    <scope>NUCLEOTIDE SEQUENCE</scope>
    <source>
        <strain evidence="2">Prfri</strain>
        <tissue evidence="2">Muscle</tissue>
    </source>
</reference>
<dbReference type="InterPro" id="IPR028970">
    <property type="entry name" value="DUF4662"/>
</dbReference>
<name>A0AA88PAR5_9TELE</name>
<evidence type="ECO:0000313" key="2">
    <source>
        <dbReference type="EMBL" id="KAK2876570.1"/>
    </source>
</evidence>
<dbReference type="Proteomes" id="UP001187343">
    <property type="component" value="Unassembled WGS sequence"/>
</dbReference>